<proteinExistence type="predicted"/>
<reference evidence="1" key="2">
    <citation type="submission" date="2023-02" db="EMBL/GenBank/DDBJ databases">
        <authorList>
            <person name="Swenson N.G."/>
            <person name="Wegrzyn J.L."/>
            <person name="Mcevoy S.L."/>
        </authorList>
    </citation>
    <scope>NUCLEOTIDE SEQUENCE</scope>
    <source>
        <strain evidence="1">91603</strain>
        <tissue evidence="1">Leaf</tissue>
    </source>
</reference>
<accession>A0AAD5NI41</accession>
<keyword evidence="2" id="KW-1185">Reference proteome</keyword>
<sequence>MYPRVGRLRETVEIRRFMGVSGVRKKPGCSWIDVKNETFVFTVHDKSHSRTHEIYEMLSKLKDSVKKKGYVAEKEFAINYTEEYKEQNLWHQLMASQ</sequence>
<evidence type="ECO:0000313" key="1">
    <source>
        <dbReference type="EMBL" id="KAI9157803.1"/>
    </source>
</evidence>
<organism evidence="1 2">
    <name type="scientific">Acer negundo</name>
    <name type="common">Box elder</name>
    <dbReference type="NCBI Taxonomy" id="4023"/>
    <lineage>
        <taxon>Eukaryota</taxon>
        <taxon>Viridiplantae</taxon>
        <taxon>Streptophyta</taxon>
        <taxon>Embryophyta</taxon>
        <taxon>Tracheophyta</taxon>
        <taxon>Spermatophyta</taxon>
        <taxon>Magnoliopsida</taxon>
        <taxon>eudicotyledons</taxon>
        <taxon>Gunneridae</taxon>
        <taxon>Pentapetalae</taxon>
        <taxon>rosids</taxon>
        <taxon>malvids</taxon>
        <taxon>Sapindales</taxon>
        <taxon>Sapindaceae</taxon>
        <taxon>Hippocastanoideae</taxon>
        <taxon>Acereae</taxon>
        <taxon>Acer</taxon>
    </lineage>
</organism>
<protein>
    <submittedName>
        <fullName evidence="1">Uncharacterized protein</fullName>
    </submittedName>
</protein>
<name>A0AAD5NI41_ACENE</name>
<dbReference type="AlphaFoldDB" id="A0AAD5NI41"/>
<gene>
    <name evidence="1" type="ORF">LWI28_028338</name>
</gene>
<dbReference type="Proteomes" id="UP001064489">
    <property type="component" value="Chromosome 12"/>
</dbReference>
<dbReference type="EMBL" id="JAJSOW010000107">
    <property type="protein sequence ID" value="KAI9157803.1"/>
    <property type="molecule type" value="Genomic_DNA"/>
</dbReference>
<evidence type="ECO:0000313" key="2">
    <source>
        <dbReference type="Proteomes" id="UP001064489"/>
    </source>
</evidence>
<reference evidence="1" key="1">
    <citation type="journal article" date="2022" name="Plant J.">
        <title>Strategies of tolerance reflected in two North American maple genomes.</title>
        <authorList>
            <person name="McEvoy S.L."/>
            <person name="Sezen U.U."/>
            <person name="Trouern-Trend A."/>
            <person name="McMahon S.M."/>
            <person name="Schaberg P.G."/>
            <person name="Yang J."/>
            <person name="Wegrzyn J.L."/>
            <person name="Swenson N.G."/>
        </authorList>
    </citation>
    <scope>NUCLEOTIDE SEQUENCE</scope>
    <source>
        <strain evidence="1">91603</strain>
    </source>
</reference>
<comment type="caution">
    <text evidence="1">The sequence shown here is derived from an EMBL/GenBank/DDBJ whole genome shotgun (WGS) entry which is preliminary data.</text>
</comment>